<keyword evidence="4 6" id="KW-1133">Transmembrane helix</keyword>
<evidence type="ECO:0000256" key="2">
    <source>
        <dbReference type="ARBA" id="ARBA00007375"/>
    </source>
</evidence>
<keyword evidence="3 6" id="KW-0812">Transmembrane</keyword>
<evidence type="ECO:0000313" key="8">
    <source>
        <dbReference type="Proteomes" id="UP001144205"/>
    </source>
</evidence>
<evidence type="ECO:0000313" key="7">
    <source>
        <dbReference type="EMBL" id="GKY87251.1"/>
    </source>
</evidence>
<dbReference type="Proteomes" id="UP001144205">
    <property type="component" value="Unassembled WGS sequence"/>
</dbReference>
<evidence type="ECO:0000256" key="3">
    <source>
        <dbReference type="ARBA" id="ARBA00022692"/>
    </source>
</evidence>
<feature type="transmembrane region" description="Helical" evidence="6">
    <location>
        <begin position="138"/>
        <end position="168"/>
    </location>
</feature>
<dbReference type="RefSeq" id="WP_281841242.1">
    <property type="nucleotide sequence ID" value="NZ_BROH01000002.1"/>
</dbReference>
<dbReference type="EMBL" id="BROH01000002">
    <property type="protein sequence ID" value="GKY87251.1"/>
    <property type="molecule type" value="Genomic_DNA"/>
</dbReference>
<evidence type="ECO:0000256" key="5">
    <source>
        <dbReference type="ARBA" id="ARBA00023136"/>
    </source>
</evidence>
<proteinExistence type="inferred from homology"/>
<gene>
    <name evidence="7" type="ORF">STA1M1_11200</name>
</gene>
<feature type="transmembrane region" description="Helical" evidence="6">
    <location>
        <begin position="73"/>
        <end position="95"/>
    </location>
</feature>
<dbReference type="Pfam" id="PF07947">
    <property type="entry name" value="YhhN"/>
    <property type="match status" value="1"/>
</dbReference>
<accession>A0ABQ5LSM6</accession>
<feature type="transmembrane region" description="Helical" evidence="6">
    <location>
        <begin position="38"/>
        <end position="61"/>
    </location>
</feature>
<keyword evidence="5 6" id="KW-0472">Membrane</keyword>
<comment type="similarity">
    <text evidence="2">Belongs to the TMEM86 family.</text>
</comment>
<keyword evidence="8" id="KW-1185">Reference proteome</keyword>
<evidence type="ECO:0000256" key="6">
    <source>
        <dbReference type="SAM" id="Phobius"/>
    </source>
</evidence>
<evidence type="ECO:0000256" key="4">
    <source>
        <dbReference type="ARBA" id="ARBA00022989"/>
    </source>
</evidence>
<dbReference type="InterPro" id="IPR012506">
    <property type="entry name" value="TMEM86B-like"/>
</dbReference>
<feature type="transmembrane region" description="Helical" evidence="6">
    <location>
        <begin position="101"/>
        <end position="126"/>
    </location>
</feature>
<organism evidence="7 8">
    <name type="scientific">Sinisalibacter aestuarii</name>
    <dbReference type="NCBI Taxonomy" id="2949426"/>
    <lineage>
        <taxon>Bacteria</taxon>
        <taxon>Pseudomonadati</taxon>
        <taxon>Pseudomonadota</taxon>
        <taxon>Alphaproteobacteria</taxon>
        <taxon>Rhodobacterales</taxon>
        <taxon>Roseobacteraceae</taxon>
        <taxon>Sinisalibacter</taxon>
    </lineage>
</organism>
<dbReference type="PANTHER" id="PTHR31885">
    <property type="entry name" value="GH04784P"/>
    <property type="match status" value="1"/>
</dbReference>
<sequence>MSIILLWFGLAVALVYLPMTAGAPSWPRSAVKTVPLLVFTFTAWAAGGAPWLVAGLFFSALGDFALSRKGEAAFLYGLASFALAHIAYILLFLVLSAAPLWAAFSLQPVLAVALLVHGVLAEIWLVPHVDRLRWPVRLYVVAITLMGLAVLTLPLGAVTLGALFFIASDTMLAVQLFRLGGDNPLTGPLGWGVWVFYVIGQALILAGTL</sequence>
<comment type="subcellular location">
    <subcellularLocation>
        <location evidence="1">Membrane</location>
        <topology evidence="1">Multi-pass membrane protein</topology>
    </subcellularLocation>
</comment>
<evidence type="ECO:0000256" key="1">
    <source>
        <dbReference type="ARBA" id="ARBA00004141"/>
    </source>
</evidence>
<reference evidence="7" key="1">
    <citation type="journal article" date="2023" name="Int. J. Syst. Evol. Microbiol.">
        <title>Sinisalibacter aestuarii sp. nov., isolated from estuarine sediment of the Arakawa River.</title>
        <authorList>
            <person name="Arafat S.T."/>
            <person name="Hirano S."/>
            <person name="Sato A."/>
            <person name="Takeuchi K."/>
            <person name="Yasuda T."/>
            <person name="Terahara T."/>
            <person name="Hamada M."/>
            <person name="Kobayashi T."/>
        </authorList>
    </citation>
    <scope>NUCLEOTIDE SEQUENCE</scope>
    <source>
        <strain evidence="7">B-399</strain>
    </source>
</reference>
<protein>
    <submittedName>
        <fullName evidence="7">Lysoplasmalogenase</fullName>
    </submittedName>
</protein>
<comment type="caution">
    <text evidence="7">The sequence shown here is derived from an EMBL/GenBank/DDBJ whole genome shotgun (WGS) entry which is preliminary data.</text>
</comment>
<dbReference type="PANTHER" id="PTHR31885:SF6">
    <property type="entry name" value="GH04784P"/>
    <property type="match status" value="1"/>
</dbReference>
<feature type="transmembrane region" description="Helical" evidence="6">
    <location>
        <begin position="188"/>
        <end position="206"/>
    </location>
</feature>
<name>A0ABQ5LSM6_9RHOB</name>